<reference evidence="1" key="1">
    <citation type="submission" date="2021-04" db="EMBL/GenBank/DDBJ databases">
        <title>Draft genome sequence of Xylanibacillus composti strain K13.</title>
        <authorList>
            <person name="Uke A."/>
            <person name="Chhe C."/>
            <person name="Baramee S."/>
            <person name="Kosugi A."/>
        </authorList>
    </citation>
    <scope>NUCLEOTIDE SEQUENCE</scope>
    <source>
        <strain evidence="1">K13</strain>
    </source>
</reference>
<evidence type="ECO:0000313" key="1">
    <source>
        <dbReference type="EMBL" id="GIQ68522.1"/>
    </source>
</evidence>
<dbReference type="Proteomes" id="UP000677918">
    <property type="component" value="Unassembled WGS sequence"/>
</dbReference>
<evidence type="ECO:0008006" key="3">
    <source>
        <dbReference type="Google" id="ProtNLM"/>
    </source>
</evidence>
<name>A0A8J4H095_9BACL</name>
<keyword evidence="2" id="KW-1185">Reference proteome</keyword>
<dbReference type="Gene3D" id="3.40.50.2000">
    <property type="entry name" value="Glycogen Phosphorylase B"/>
    <property type="match status" value="1"/>
</dbReference>
<comment type="caution">
    <text evidence="1">The sequence shown here is derived from an EMBL/GenBank/DDBJ whole genome shotgun (WGS) entry which is preliminary data.</text>
</comment>
<gene>
    <name evidence="1" type="ORF">XYCOK13_13460</name>
</gene>
<protein>
    <recommendedName>
        <fullName evidence="3">Glycosyltransferase involved in cell wall biosynthesis</fullName>
    </recommendedName>
</protein>
<evidence type="ECO:0000313" key="2">
    <source>
        <dbReference type="Proteomes" id="UP000677918"/>
    </source>
</evidence>
<organism evidence="1 2">
    <name type="scientific">Xylanibacillus composti</name>
    <dbReference type="NCBI Taxonomy" id="1572762"/>
    <lineage>
        <taxon>Bacteria</taxon>
        <taxon>Bacillati</taxon>
        <taxon>Bacillota</taxon>
        <taxon>Bacilli</taxon>
        <taxon>Bacillales</taxon>
        <taxon>Paenibacillaceae</taxon>
        <taxon>Xylanibacillus</taxon>
    </lineage>
</organism>
<sequence length="336" mass="38972">MNIVMKVLHSPIEIAGQMGMLCQGLKAQGVEAIAYNTFHSYLGYREYVFNMDIFELEWMFRDIVRHFDLFHFHYAATLLDGYADLPLLYKAGKPIVMHHWGNDVRTHALATVNNRYAYTGDSPPEEVIDERLQVMTRYIRHAIVQDHEVLPYVERYYEKVHVLPITMDVRKMKPYYPEPHTSNPLIIHAPTNPLFKGTAYVEEAIDQLRQEGLLFRYRRIEKMSNKEALQLYREADIVVDQILCGSYGMLAVESMSLGKPVVGYIRADLVGRFPSPPPICSANPSQVKERLRELITNASLRQAKGREGRRFAETYHDIRPVVRKLRAIYEEILREG</sequence>
<dbReference type="AlphaFoldDB" id="A0A8J4H095"/>
<accession>A0A8J4H095</accession>
<dbReference type="SUPFAM" id="SSF53756">
    <property type="entry name" value="UDP-Glycosyltransferase/glycogen phosphorylase"/>
    <property type="match status" value="1"/>
</dbReference>
<dbReference type="EMBL" id="BOVK01000015">
    <property type="protein sequence ID" value="GIQ68522.1"/>
    <property type="molecule type" value="Genomic_DNA"/>
</dbReference>
<proteinExistence type="predicted"/>